<feature type="transmembrane region" description="Helical" evidence="1">
    <location>
        <begin position="227"/>
        <end position="248"/>
    </location>
</feature>
<gene>
    <name evidence="2" type="ORF">CSSPTR1EN2_LOCUS5790</name>
</gene>
<evidence type="ECO:0000313" key="3">
    <source>
        <dbReference type="Proteomes" id="UP001497512"/>
    </source>
</evidence>
<sequence length="391" mass="44456">MSINGTLLQTAGVVGVWNVSQYPCTDFRSELVKTFFVLWPEMLNGVFNYCCEDGASNYSLVNFTYGLHQGQLDPRPYFDLGVVETFLPYWYFWTFWQVPTKSISFPLHCDYTDLHHLYVRRFWNKTIVLGAKTGAVLVGILQLAVLVCVLCMWAGPFFRPHHWISKSKRSDDLRPRWRREMLKGWFWRLEYADLITDWAHLILLALIGGCMMEAIGHSSLHMWRASVMYNAGAVYSYLTAMAILSSLVRQCAMCILPRQSVDALPDPRDSGSRLMRSVSVDKSPLHRSGRAWWGLRDVTDDWRWQKVFAQLGVLILMGTYLALVDTDDGGAMDNLAGIVLAAVVAACIWSAGVTIVVFFRSAAFIIIAWMKLRPNVLDEYLSRNHVNGSAV</sequence>
<feature type="transmembrane region" description="Helical" evidence="1">
    <location>
        <begin position="198"/>
        <end position="215"/>
    </location>
</feature>
<feature type="transmembrane region" description="Helical" evidence="1">
    <location>
        <begin position="135"/>
        <end position="155"/>
    </location>
</feature>
<evidence type="ECO:0000313" key="2">
    <source>
        <dbReference type="EMBL" id="CAK9201204.1"/>
    </source>
</evidence>
<accession>A0ABP0TNQ2</accession>
<evidence type="ECO:0000256" key="1">
    <source>
        <dbReference type="SAM" id="Phobius"/>
    </source>
</evidence>
<name>A0ABP0TNQ2_9BRYO</name>
<feature type="transmembrane region" description="Helical" evidence="1">
    <location>
        <begin position="336"/>
        <end position="369"/>
    </location>
</feature>
<dbReference type="Proteomes" id="UP001497512">
    <property type="component" value="Chromosome 13"/>
</dbReference>
<feature type="transmembrane region" description="Helical" evidence="1">
    <location>
        <begin position="307"/>
        <end position="324"/>
    </location>
</feature>
<keyword evidence="1" id="KW-0812">Transmembrane</keyword>
<proteinExistence type="predicted"/>
<keyword evidence="1" id="KW-1133">Transmembrane helix</keyword>
<reference evidence="2" key="1">
    <citation type="submission" date="2024-02" db="EMBL/GenBank/DDBJ databases">
        <authorList>
            <consortium name="ELIXIR-Norway"/>
            <consortium name="Elixir Norway"/>
        </authorList>
    </citation>
    <scope>NUCLEOTIDE SEQUENCE</scope>
</reference>
<protein>
    <submittedName>
        <fullName evidence="2">Uncharacterized protein</fullName>
    </submittedName>
</protein>
<keyword evidence="1" id="KW-0472">Membrane</keyword>
<keyword evidence="3" id="KW-1185">Reference proteome</keyword>
<dbReference type="EMBL" id="OZ019905">
    <property type="protein sequence ID" value="CAK9201204.1"/>
    <property type="molecule type" value="Genomic_DNA"/>
</dbReference>
<organism evidence="2 3">
    <name type="scientific">Sphagnum troendelagicum</name>
    <dbReference type="NCBI Taxonomy" id="128251"/>
    <lineage>
        <taxon>Eukaryota</taxon>
        <taxon>Viridiplantae</taxon>
        <taxon>Streptophyta</taxon>
        <taxon>Embryophyta</taxon>
        <taxon>Bryophyta</taxon>
        <taxon>Sphagnophytina</taxon>
        <taxon>Sphagnopsida</taxon>
        <taxon>Sphagnales</taxon>
        <taxon>Sphagnaceae</taxon>
        <taxon>Sphagnum</taxon>
    </lineage>
</organism>